<feature type="repeat" description="PPR" evidence="2">
    <location>
        <begin position="259"/>
        <end position="293"/>
    </location>
</feature>
<dbReference type="CDD" id="cd20529">
    <property type="entry name" value="CYCLIN_CCNJ-like_rpt2"/>
    <property type="match status" value="1"/>
</dbReference>
<feature type="repeat" description="PPR" evidence="2">
    <location>
        <begin position="119"/>
        <end position="153"/>
    </location>
</feature>
<dbReference type="AlphaFoldDB" id="A0AAW1PQ14"/>
<dbReference type="PANTHER" id="PTHR47934">
    <property type="entry name" value="PENTATRICOPEPTIDE REPEAT-CONTAINING PROTEIN PET309, MITOCHONDRIAL"/>
    <property type="match status" value="1"/>
</dbReference>
<feature type="repeat" description="PPR" evidence="2">
    <location>
        <begin position="364"/>
        <end position="398"/>
    </location>
</feature>
<keyword evidence="7" id="KW-1185">Reference proteome</keyword>
<dbReference type="InterPro" id="IPR004367">
    <property type="entry name" value="Cyclin_C-dom"/>
</dbReference>
<dbReference type="InterPro" id="IPR002885">
    <property type="entry name" value="PPR_rpt"/>
</dbReference>
<dbReference type="NCBIfam" id="TIGR00756">
    <property type="entry name" value="PPR"/>
    <property type="match status" value="8"/>
</dbReference>
<dbReference type="Pfam" id="PF13812">
    <property type="entry name" value="PPR_3"/>
    <property type="match status" value="1"/>
</dbReference>
<evidence type="ECO:0000256" key="3">
    <source>
        <dbReference type="SAM" id="MobiDB-lite"/>
    </source>
</evidence>
<evidence type="ECO:0000259" key="5">
    <source>
        <dbReference type="Pfam" id="PF17177"/>
    </source>
</evidence>
<dbReference type="Pfam" id="PF12854">
    <property type="entry name" value="PPR_1"/>
    <property type="match status" value="1"/>
</dbReference>
<sequence length="913" mass="98586">MGQAQAGRGEGPPGERGQGYRKLWQQVTKVERGQKLGEHASGVPFCDMTVEDLLRIICSLTPEESAVKAVSRGLYYLDSRALAALLKELAKAGLSNRASELFDWLRQLNEGHELAVLCDVYTYTTIISQCGSHQQLRKALELVAEMRSRGIQCNVHTYSALMNVCIKANELDLALDVYNQLMREGCTPNLVTYNILIDVHGKTGQWQEAMKVLDALDGQGVKPEVRTYNTIINACNRSGQPEYALKVYERMLKDGAVPTATTYTALISSYGKTGKVEEALQIFHDMVSRGCERNVITYSSLISACEKAGRWELALELFDEMHRDGCKPNVVTYNALIAACGQAGQWQPAIDILEQMGPRGCKPDAVTFGTLIAALDKANQWGKALKALDDMQMQGHRLDAAILNLIMDVLMRSGVTAATTRAVQLFHVAHRQGQLRMMSQGSTDTTVIAFTIGTSVLALLQWFLDLRLRAAKTGFAVGSAERPGLLLLKGKHTRIDGPNSTREAVTAILTATNAPATTAITPQGLRVEFDLGSAVHWFDSPEFDLLVSPLLTNAPRKLTEVILSEDTATATRCMTAFSAVKEFEDSHPLGAGKASGEVDMDAAVKRREGIGMLITLGRTLGFQEQTQHDSIQLMDRLTSLGLLTNDVMLPLVAAAVTLIAGRQGERRDKIPSDEVVAHVTRLSAQAVSEMEANIRTALHNDTGAICALRILHLYLERLGCDFQDPKARHRLAGPAMTLMAEAVFVPTFLQYRPSLVAAAVLYTARRAQGTYPFWPAALGMLTGYTDPLQGEFAACVSAAGELLRLRSPSGHLDLPMLSPRSLGSPSMGGLGSPNPNMRSPGSGPMVGSPLVSSGGFSVTAATPGPGPMITHNGSPNHMLSRTSSSTLGSMRVQQSPVGPNPNAALSRAHSTTL</sequence>
<feature type="domain" description="Cyclin C-terminal" evidence="4">
    <location>
        <begin position="736"/>
        <end position="803"/>
    </location>
</feature>
<evidence type="ECO:0000313" key="6">
    <source>
        <dbReference type="EMBL" id="KAK9810087.1"/>
    </source>
</evidence>
<feature type="compositionally biased region" description="Gly residues" evidence="3">
    <location>
        <begin position="8"/>
        <end position="17"/>
    </location>
</feature>
<dbReference type="GO" id="GO:0005739">
    <property type="term" value="C:mitochondrion"/>
    <property type="evidence" value="ECO:0007669"/>
    <property type="project" value="TreeGrafter"/>
</dbReference>
<feature type="repeat" description="PPR" evidence="2">
    <location>
        <begin position="189"/>
        <end position="223"/>
    </location>
</feature>
<comment type="caution">
    <text evidence="6">The sequence shown here is derived from an EMBL/GenBank/DDBJ whole genome shotgun (WGS) entry which is preliminary data.</text>
</comment>
<evidence type="ECO:0000256" key="1">
    <source>
        <dbReference type="ARBA" id="ARBA00022737"/>
    </source>
</evidence>
<protein>
    <recommendedName>
        <fullName evidence="8">Pentatricopeptide repeat-containing protein</fullName>
    </recommendedName>
</protein>
<dbReference type="InterPro" id="IPR033443">
    <property type="entry name" value="PROP1-like_PPR_dom"/>
</dbReference>
<proteinExistence type="predicted"/>
<dbReference type="Gene3D" id="1.25.40.10">
    <property type="entry name" value="Tetratricopeptide repeat domain"/>
    <property type="match status" value="4"/>
</dbReference>
<dbReference type="SUPFAM" id="SSF48452">
    <property type="entry name" value="TPR-like"/>
    <property type="match status" value="1"/>
</dbReference>
<feature type="compositionally biased region" description="Polar residues" evidence="3">
    <location>
        <begin position="850"/>
        <end position="860"/>
    </location>
</feature>
<dbReference type="Proteomes" id="UP001489004">
    <property type="component" value="Unassembled WGS sequence"/>
</dbReference>
<feature type="region of interest" description="Disordered" evidence="3">
    <location>
        <begin position="817"/>
        <end position="913"/>
    </location>
</feature>
<keyword evidence="1" id="KW-0677">Repeat</keyword>
<dbReference type="InterPro" id="IPR051114">
    <property type="entry name" value="Mito_RNA_Proc_CCM1"/>
</dbReference>
<feature type="repeat" description="PPR" evidence="2">
    <location>
        <begin position="154"/>
        <end position="188"/>
    </location>
</feature>
<gene>
    <name evidence="6" type="ORF">WJX72_004590</name>
</gene>
<dbReference type="CDD" id="cd00043">
    <property type="entry name" value="CYCLIN_SF"/>
    <property type="match status" value="1"/>
</dbReference>
<feature type="repeat" description="PPR" evidence="2">
    <location>
        <begin position="329"/>
        <end position="363"/>
    </location>
</feature>
<dbReference type="GO" id="GO:0006396">
    <property type="term" value="P:RNA processing"/>
    <property type="evidence" value="ECO:0007669"/>
    <property type="project" value="TreeGrafter"/>
</dbReference>
<dbReference type="PROSITE" id="PS51375">
    <property type="entry name" value="PPR"/>
    <property type="match status" value="8"/>
</dbReference>
<accession>A0AAW1PQ14</accession>
<dbReference type="Pfam" id="PF17177">
    <property type="entry name" value="PPR_long"/>
    <property type="match status" value="1"/>
</dbReference>
<feature type="repeat" description="PPR" evidence="2">
    <location>
        <begin position="294"/>
        <end position="328"/>
    </location>
</feature>
<dbReference type="EMBL" id="JALJOR010000010">
    <property type="protein sequence ID" value="KAK9810087.1"/>
    <property type="molecule type" value="Genomic_DNA"/>
</dbReference>
<feature type="region of interest" description="Disordered" evidence="3">
    <location>
        <begin position="1"/>
        <end position="20"/>
    </location>
</feature>
<evidence type="ECO:0000313" key="7">
    <source>
        <dbReference type="Proteomes" id="UP001489004"/>
    </source>
</evidence>
<evidence type="ECO:0000259" key="4">
    <source>
        <dbReference type="Pfam" id="PF02984"/>
    </source>
</evidence>
<dbReference type="PANTHER" id="PTHR47934:SF6">
    <property type="entry name" value="MITOCHONDRIAL GROUP I INTRON SPLICING FACTOR CCM1-RELATED"/>
    <property type="match status" value="1"/>
</dbReference>
<feature type="compositionally biased region" description="Polar residues" evidence="3">
    <location>
        <begin position="871"/>
        <end position="897"/>
    </location>
</feature>
<feature type="domain" description="PROP1-like PPR" evidence="5">
    <location>
        <begin position="124"/>
        <end position="275"/>
    </location>
</feature>
<evidence type="ECO:0000256" key="2">
    <source>
        <dbReference type="PROSITE-ProRule" id="PRU00708"/>
    </source>
</evidence>
<feature type="repeat" description="PPR" evidence="2">
    <location>
        <begin position="224"/>
        <end position="258"/>
    </location>
</feature>
<dbReference type="SUPFAM" id="SSF47954">
    <property type="entry name" value="Cyclin-like"/>
    <property type="match status" value="2"/>
</dbReference>
<evidence type="ECO:0008006" key="8">
    <source>
        <dbReference type="Google" id="ProtNLM"/>
    </source>
</evidence>
<dbReference type="GO" id="GO:0003729">
    <property type="term" value="F:mRNA binding"/>
    <property type="evidence" value="ECO:0007669"/>
    <property type="project" value="TreeGrafter"/>
</dbReference>
<name>A0AAW1PQ14_9CHLO</name>
<dbReference type="InterPro" id="IPR011990">
    <property type="entry name" value="TPR-like_helical_dom_sf"/>
</dbReference>
<dbReference type="InterPro" id="IPR036915">
    <property type="entry name" value="Cyclin-like_sf"/>
</dbReference>
<dbReference type="Pfam" id="PF02984">
    <property type="entry name" value="Cyclin_C"/>
    <property type="match status" value="1"/>
</dbReference>
<reference evidence="6 7" key="1">
    <citation type="journal article" date="2024" name="Nat. Commun.">
        <title>Phylogenomics reveals the evolutionary origins of lichenization in chlorophyte algae.</title>
        <authorList>
            <person name="Puginier C."/>
            <person name="Libourel C."/>
            <person name="Otte J."/>
            <person name="Skaloud P."/>
            <person name="Haon M."/>
            <person name="Grisel S."/>
            <person name="Petersen M."/>
            <person name="Berrin J.G."/>
            <person name="Delaux P.M."/>
            <person name="Dal Grande F."/>
            <person name="Keller J."/>
        </authorList>
    </citation>
    <scope>NUCLEOTIDE SEQUENCE [LARGE SCALE GENOMIC DNA]</scope>
    <source>
        <strain evidence="6 7">SAG 2043</strain>
    </source>
</reference>
<dbReference type="Gene3D" id="1.10.472.10">
    <property type="entry name" value="Cyclin-like"/>
    <property type="match status" value="2"/>
</dbReference>
<organism evidence="6 7">
    <name type="scientific">[Myrmecia] bisecta</name>
    <dbReference type="NCBI Taxonomy" id="41462"/>
    <lineage>
        <taxon>Eukaryota</taxon>
        <taxon>Viridiplantae</taxon>
        <taxon>Chlorophyta</taxon>
        <taxon>core chlorophytes</taxon>
        <taxon>Trebouxiophyceae</taxon>
        <taxon>Trebouxiales</taxon>
        <taxon>Trebouxiaceae</taxon>
        <taxon>Myrmecia</taxon>
    </lineage>
</organism>
<dbReference type="GO" id="GO:0007005">
    <property type="term" value="P:mitochondrion organization"/>
    <property type="evidence" value="ECO:0007669"/>
    <property type="project" value="TreeGrafter"/>
</dbReference>